<organism evidence="9 10">
    <name type="scientific">Cannabis sativa</name>
    <name type="common">Hemp</name>
    <name type="synonym">Marijuana</name>
    <dbReference type="NCBI Taxonomy" id="3483"/>
    <lineage>
        <taxon>Eukaryota</taxon>
        <taxon>Viridiplantae</taxon>
        <taxon>Streptophyta</taxon>
        <taxon>Embryophyta</taxon>
        <taxon>Tracheophyta</taxon>
        <taxon>Spermatophyta</taxon>
        <taxon>Magnoliopsida</taxon>
        <taxon>eudicotyledons</taxon>
        <taxon>Gunneridae</taxon>
        <taxon>Pentapetalae</taxon>
        <taxon>rosids</taxon>
        <taxon>fabids</taxon>
        <taxon>Rosales</taxon>
        <taxon>Cannabaceae</taxon>
        <taxon>Cannabis</taxon>
    </lineage>
</organism>
<evidence type="ECO:0000313" key="10">
    <source>
        <dbReference type="Proteomes" id="UP000583929"/>
    </source>
</evidence>
<evidence type="ECO:0000256" key="5">
    <source>
        <dbReference type="ARBA" id="ARBA00022989"/>
    </source>
</evidence>
<dbReference type="Pfam" id="PF11744">
    <property type="entry name" value="ALMT"/>
    <property type="match status" value="1"/>
</dbReference>
<evidence type="ECO:0000313" key="9">
    <source>
        <dbReference type="EMBL" id="KAF4401829.1"/>
    </source>
</evidence>
<dbReference type="GO" id="GO:0034220">
    <property type="term" value="P:monoatomic ion transmembrane transport"/>
    <property type="evidence" value="ECO:0007669"/>
    <property type="project" value="UniProtKB-KW"/>
</dbReference>
<comment type="similarity">
    <text evidence="2">Belongs to the aromatic acid exporter (TC 2.A.85) family.</text>
</comment>
<evidence type="ECO:0000256" key="2">
    <source>
        <dbReference type="ARBA" id="ARBA00007079"/>
    </source>
</evidence>
<evidence type="ECO:0000256" key="6">
    <source>
        <dbReference type="ARBA" id="ARBA00023065"/>
    </source>
</evidence>
<keyword evidence="4" id="KW-0812">Transmembrane</keyword>
<accession>A0A7J6I475</accession>
<keyword evidence="5" id="KW-1133">Transmembrane helix</keyword>
<keyword evidence="7" id="KW-0472">Membrane</keyword>
<comment type="subcellular location">
    <subcellularLocation>
        <location evidence="1">Membrane</location>
        <topology evidence="1">Multi-pass membrane protein</topology>
    </subcellularLocation>
</comment>
<protein>
    <submittedName>
        <fullName evidence="9">Uncharacterized protein</fullName>
    </submittedName>
</protein>
<proteinExistence type="inferred from homology"/>
<keyword evidence="3" id="KW-0813">Transport</keyword>
<keyword evidence="10" id="KW-1185">Reference proteome</keyword>
<name>A0A7J6I475_CANSA</name>
<evidence type="ECO:0000256" key="1">
    <source>
        <dbReference type="ARBA" id="ARBA00004141"/>
    </source>
</evidence>
<evidence type="ECO:0000256" key="3">
    <source>
        <dbReference type="ARBA" id="ARBA00022448"/>
    </source>
</evidence>
<gene>
    <name evidence="9" type="ORF">G4B88_013116</name>
</gene>
<keyword evidence="8" id="KW-0407">Ion channel</keyword>
<evidence type="ECO:0000256" key="8">
    <source>
        <dbReference type="ARBA" id="ARBA00023303"/>
    </source>
</evidence>
<evidence type="ECO:0000256" key="4">
    <source>
        <dbReference type="ARBA" id="ARBA00022692"/>
    </source>
</evidence>
<evidence type="ECO:0000256" key="7">
    <source>
        <dbReference type="ARBA" id="ARBA00023136"/>
    </source>
</evidence>
<dbReference type="AlphaFoldDB" id="A0A7J6I475"/>
<comment type="caution">
    <text evidence="9">The sequence shown here is derived from an EMBL/GenBank/DDBJ whole genome shotgun (WGS) entry which is preliminary data.</text>
</comment>
<sequence>MNSHRKPSDLIPKMACCLPNWMTFQTNFAKWEPWHGKFGLYYPWGEYLQLGDHLRELASSIISLTSCLQSPKQELHQRKYLQHLVTCSK</sequence>
<dbReference type="GO" id="GO:0016020">
    <property type="term" value="C:membrane"/>
    <property type="evidence" value="ECO:0007669"/>
    <property type="project" value="UniProtKB-SubCell"/>
</dbReference>
<dbReference type="EMBL" id="JAATIQ010000010">
    <property type="protein sequence ID" value="KAF4401829.1"/>
    <property type="molecule type" value="Genomic_DNA"/>
</dbReference>
<dbReference type="InterPro" id="IPR020966">
    <property type="entry name" value="ALMT"/>
</dbReference>
<dbReference type="Proteomes" id="UP000583929">
    <property type="component" value="Unassembled WGS sequence"/>
</dbReference>
<dbReference type="GO" id="GO:0015743">
    <property type="term" value="P:malate transport"/>
    <property type="evidence" value="ECO:0007669"/>
    <property type="project" value="InterPro"/>
</dbReference>
<dbReference type="PANTHER" id="PTHR31086">
    <property type="entry name" value="ALUMINUM-ACTIVATED MALATE TRANSPORTER 10"/>
    <property type="match status" value="1"/>
</dbReference>
<reference evidence="9 10" key="1">
    <citation type="journal article" date="2020" name="bioRxiv">
        <title>Sequence and annotation of 42 cannabis genomes reveals extensive copy number variation in cannabinoid synthesis and pathogen resistance genes.</title>
        <authorList>
            <person name="Mckernan K.J."/>
            <person name="Helbert Y."/>
            <person name="Kane L.T."/>
            <person name="Ebling H."/>
            <person name="Zhang L."/>
            <person name="Liu B."/>
            <person name="Eaton Z."/>
            <person name="Mclaughlin S."/>
            <person name="Kingan S."/>
            <person name="Baybayan P."/>
            <person name="Concepcion G."/>
            <person name="Jordan M."/>
            <person name="Riva A."/>
            <person name="Barbazuk W."/>
            <person name="Harkins T."/>
        </authorList>
    </citation>
    <scope>NUCLEOTIDE SEQUENCE [LARGE SCALE GENOMIC DNA]</scope>
    <source>
        <strain evidence="10">cv. Jamaican Lion 4</strain>
        <tissue evidence="9">Leaf</tissue>
    </source>
</reference>
<keyword evidence="6" id="KW-0406">Ion transport</keyword>